<proteinExistence type="inferred from homology"/>
<feature type="transmembrane region" description="Helical" evidence="7">
    <location>
        <begin position="375"/>
        <end position="398"/>
    </location>
</feature>
<feature type="transmembrane region" description="Helical" evidence="7">
    <location>
        <begin position="240"/>
        <end position="266"/>
    </location>
</feature>
<dbReference type="Pfam" id="PF03601">
    <property type="entry name" value="Cons_hypoth698"/>
    <property type="match status" value="1"/>
</dbReference>
<dbReference type="GO" id="GO:0005886">
    <property type="term" value="C:plasma membrane"/>
    <property type="evidence" value="ECO:0007669"/>
    <property type="project" value="UniProtKB-SubCell"/>
</dbReference>
<feature type="transmembrane region" description="Helical" evidence="7">
    <location>
        <begin position="119"/>
        <end position="142"/>
    </location>
</feature>
<feature type="transmembrane region" description="Helical" evidence="7">
    <location>
        <begin position="272"/>
        <end position="292"/>
    </location>
</feature>
<dbReference type="EMBL" id="JHEH01000002">
    <property type="protein sequence ID" value="KEP71417.1"/>
    <property type="molecule type" value="Genomic_DNA"/>
</dbReference>
<feature type="transmembrane region" description="Helical" evidence="7">
    <location>
        <begin position="148"/>
        <end position="166"/>
    </location>
</feature>
<dbReference type="InterPro" id="IPR018383">
    <property type="entry name" value="UPF0324_pro"/>
</dbReference>
<dbReference type="PANTHER" id="PTHR30106">
    <property type="entry name" value="INNER MEMBRANE PROTEIN YEIH-RELATED"/>
    <property type="match status" value="1"/>
</dbReference>
<keyword evidence="9" id="KW-1185">Reference proteome</keyword>
<feature type="transmembrane region" description="Helical" evidence="7">
    <location>
        <begin position="89"/>
        <end position="107"/>
    </location>
</feature>
<keyword evidence="6 7" id="KW-0472">Membrane</keyword>
<evidence type="ECO:0000313" key="9">
    <source>
        <dbReference type="Proteomes" id="UP000027725"/>
    </source>
</evidence>
<protein>
    <submittedName>
        <fullName evidence="8">Membrane protein</fullName>
    </submittedName>
</protein>
<evidence type="ECO:0000313" key="8">
    <source>
        <dbReference type="EMBL" id="KEP71417.1"/>
    </source>
</evidence>
<comment type="similarity">
    <text evidence="2">Belongs to the UPF0324 family.</text>
</comment>
<feature type="transmembrane region" description="Helical" evidence="7">
    <location>
        <begin position="208"/>
        <end position="228"/>
    </location>
</feature>
<feature type="transmembrane region" description="Helical" evidence="7">
    <location>
        <begin position="346"/>
        <end position="363"/>
    </location>
</feature>
<dbReference type="STRING" id="1185766.SAMN05216224_101340"/>
<comment type="caution">
    <text evidence="8">The sequence shown here is derived from an EMBL/GenBank/DDBJ whole genome shotgun (WGS) entry which is preliminary data.</text>
</comment>
<gene>
    <name evidence="8" type="ORF">DL1_07470</name>
</gene>
<dbReference type="eggNOG" id="COG2855">
    <property type="taxonomic scope" value="Bacteria"/>
</dbReference>
<evidence type="ECO:0000256" key="7">
    <source>
        <dbReference type="SAM" id="Phobius"/>
    </source>
</evidence>
<evidence type="ECO:0000256" key="2">
    <source>
        <dbReference type="ARBA" id="ARBA00007977"/>
    </source>
</evidence>
<reference evidence="8 9" key="1">
    <citation type="submission" date="2014-03" db="EMBL/GenBank/DDBJ databases">
        <title>The draft genome sequence of Thioclava dalianensis DLFJ1-1.</title>
        <authorList>
            <person name="Lai Q."/>
            <person name="Shao Z."/>
        </authorList>
    </citation>
    <scope>NUCLEOTIDE SEQUENCE [LARGE SCALE GENOMIC DNA]</scope>
    <source>
        <strain evidence="8 9">DLFJ1-1</strain>
    </source>
</reference>
<evidence type="ECO:0000256" key="5">
    <source>
        <dbReference type="ARBA" id="ARBA00022989"/>
    </source>
</evidence>
<evidence type="ECO:0000256" key="1">
    <source>
        <dbReference type="ARBA" id="ARBA00004651"/>
    </source>
</evidence>
<organism evidence="8 9">
    <name type="scientific">Thioclava dalianensis</name>
    <dbReference type="NCBI Taxonomy" id="1185766"/>
    <lineage>
        <taxon>Bacteria</taxon>
        <taxon>Pseudomonadati</taxon>
        <taxon>Pseudomonadota</taxon>
        <taxon>Alphaproteobacteria</taxon>
        <taxon>Rhodobacterales</taxon>
        <taxon>Paracoccaceae</taxon>
        <taxon>Thioclava</taxon>
    </lineage>
</organism>
<feature type="transmembrane region" description="Helical" evidence="7">
    <location>
        <begin position="57"/>
        <end position="77"/>
    </location>
</feature>
<sequence length="399" mass="40571">MRGLSIDFLDHNDKNISFEQLVSLDNMSQVFKPAARPAVLPKPLKARPAFEHQLSSIRTYAPGLALSAAVGIAAVALGRVEEAVFGAQWLEPLVLAIVLGAALRSLWVPPARCKAGIDFAAKTVLEIAIVMLGASVSAQTLLSVGPEMLIGVVAVVALVVPGAYLLGRAFGLPARMALLIACGNGICGNSAIAAVAPVIDADSDDVSAAIAFTAVLGVLVVLLLPVLGHAIHMPALSYGVLSGLTVYAVPQVLAAAAPMGAAAIQIGTLVKLVRVLMLGPITVVLSIMAATLPSEGRAEVAPRGMGLRAVPRAALIPPLFILGFLTMIALRSLGAIPDQALPVLDGGASVFTVIAMAALGLGVDARAVAAAGPRVIATVTMSLLLLVVLSLGLIALLAL</sequence>
<dbReference type="Proteomes" id="UP000027725">
    <property type="component" value="Unassembled WGS sequence"/>
</dbReference>
<evidence type="ECO:0000256" key="4">
    <source>
        <dbReference type="ARBA" id="ARBA00022692"/>
    </source>
</evidence>
<evidence type="ECO:0000256" key="3">
    <source>
        <dbReference type="ARBA" id="ARBA00022475"/>
    </source>
</evidence>
<feature type="transmembrane region" description="Helical" evidence="7">
    <location>
        <begin position="313"/>
        <end position="334"/>
    </location>
</feature>
<name>A0A074U9Q6_9RHOB</name>
<feature type="transmembrane region" description="Helical" evidence="7">
    <location>
        <begin position="178"/>
        <end position="196"/>
    </location>
</feature>
<keyword evidence="3" id="KW-1003">Cell membrane</keyword>
<evidence type="ECO:0000256" key="6">
    <source>
        <dbReference type="ARBA" id="ARBA00023136"/>
    </source>
</evidence>
<accession>A0A074U9Q6</accession>
<dbReference type="PANTHER" id="PTHR30106:SF2">
    <property type="entry name" value="UPF0324 INNER MEMBRANE PROTEIN YEIH"/>
    <property type="match status" value="1"/>
</dbReference>
<keyword evidence="4 7" id="KW-0812">Transmembrane</keyword>
<dbReference type="AlphaFoldDB" id="A0A074U9Q6"/>
<keyword evidence="5 7" id="KW-1133">Transmembrane helix</keyword>
<comment type="subcellular location">
    <subcellularLocation>
        <location evidence="1">Cell membrane</location>
        <topology evidence="1">Multi-pass membrane protein</topology>
    </subcellularLocation>
</comment>